<evidence type="ECO:0000313" key="13">
    <source>
        <dbReference type="Proteomes" id="UP001426770"/>
    </source>
</evidence>
<dbReference type="CDD" id="cd05387">
    <property type="entry name" value="BY-kinase"/>
    <property type="match status" value="1"/>
</dbReference>
<evidence type="ECO:0000256" key="4">
    <source>
        <dbReference type="ARBA" id="ARBA00022692"/>
    </source>
</evidence>
<keyword evidence="7 10" id="KW-1133">Transmembrane helix</keyword>
<accession>A0ABP9WLF9</accession>
<evidence type="ECO:0000256" key="7">
    <source>
        <dbReference type="ARBA" id="ARBA00022989"/>
    </source>
</evidence>
<dbReference type="NCBIfam" id="TIGR01007">
    <property type="entry name" value="eps_fam"/>
    <property type="match status" value="1"/>
</dbReference>
<dbReference type="Proteomes" id="UP001426770">
    <property type="component" value="Unassembled WGS sequence"/>
</dbReference>
<feature type="region of interest" description="Disordered" evidence="9">
    <location>
        <begin position="446"/>
        <end position="549"/>
    </location>
</feature>
<protein>
    <recommendedName>
        <fullName evidence="11">Polysaccharide chain length determinant N-terminal domain-containing protein</fullName>
    </recommendedName>
</protein>
<comment type="caution">
    <text evidence="12">The sequence shown here is derived from an EMBL/GenBank/DDBJ whole genome shotgun (WGS) entry which is preliminary data.</text>
</comment>
<name>A0ABP9WLF9_9MICO</name>
<keyword evidence="6" id="KW-0067">ATP-binding</keyword>
<dbReference type="SUPFAM" id="SSF52540">
    <property type="entry name" value="P-loop containing nucleoside triphosphate hydrolases"/>
    <property type="match status" value="1"/>
</dbReference>
<sequence>MELRDYLRILRKHWLVIVALTVLAAGAGLAYATFTTPVYTSLARVFVSTTGAGSTSELAQGNSYTMQRVQTYSELVKTAAVIQPTIDALGLTDSVGAVRGRVSATSPANTTIIDITAKGSDGRAAASLATEVARQLITVVEDWEQTGTMEASPVSLTVAQEAEVPGAPTSPQRTMNVAVGLVVGLSIGIGVALLISALDTKVRTERDLRRITTSPILGGIPYDPRARTRPLLVKEDSQGVLAEAYRSLRTNLQFLQAGGTAHSIVITSSVPGEGKSTTSANLAIAIAETQTRVLLVEADLRRPKVAELMGLEGGVGLTDIIIGRVSLDDAIHPWGTSGLHVLSAGGIPPNPSELLGSPTMAGIARELEERYDLVLYDAAPLLPVTDAAVLVQHVGTAVVLVGVGTAHTPEVRASLESIEQVGVPAAGVVMSMLPLRGADGYTYRRRGHGYAYSTPDTKDSWRRRRRAARAARKAERTRGRSSAGVRDDAGARNDAGVTGGAGLTGGAGTRERELAAGANPPSSGAQAQPDAPLTKRERRARAVGASRAE</sequence>
<dbReference type="PANTHER" id="PTHR32309:SF13">
    <property type="entry name" value="FERRIC ENTEROBACTIN TRANSPORT PROTEIN FEPE"/>
    <property type="match status" value="1"/>
</dbReference>
<evidence type="ECO:0000256" key="10">
    <source>
        <dbReference type="SAM" id="Phobius"/>
    </source>
</evidence>
<feature type="compositionally biased region" description="Basic residues" evidence="9">
    <location>
        <begin position="461"/>
        <end position="471"/>
    </location>
</feature>
<evidence type="ECO:0000256" key="3">
    <source>
        <dbReference type="ARBA" id="ARBA00022475"/>
    </source>
</evidence>
<organism evidence="12 13">
    <name type="scientific">Demequina sediminis</name>
    <dbReference type="NCBI Taxonomy" id="1930058"/>
    <lineage>
        <taxon>Bacteria</taxon>
        <taxon>Bacillati</taxon>
        <taxon>Actinomycetota</taxon>
        <taxon>Actinomycetes</taxon>
        <taxon>Micrococcales</taxon>
        <taxon>Demequinaceae</taxon>
        <taxon>Demequina</taxon>
    </lineage>
</organism>
<evidence type="ECO:0000259" key="11">
    <source>
        <dbReference type="Pfam" id="PF02706"/>
    </source>
</evidence>
<dbReference type="InterPro" id="IPR050445">
    <property type="entry name" value="Bact_polysacc_biosynth/exp"/>
</dbReference>
<dbReference type="InterPro" id="IPR003856">
    <property type="entry name" value="LPS_length_determ_N"/>
</dbReference>
<feature type="compositionally biased region" description="Gly residues" evidence="9">
    <location>
        <begin position="497"/>
        <end position="508"/>
    </location>
</feature>
<comment type="subcellular location">
    <subcellularLocation>
        <location evidence="1">Cell membrane</location>
        <topology evidence="1">Multi-pass membrane protein</topology>
    </subcellularLocation>
</comment>
<keyword evidence="13" id="KW-1185">Reference proteome</keyword>
<gene>
    <name evidence="12" type="ORF">Lsed01_01992</name>
</gene>
<evidence type="ECO:0000256" key="9">
    <source>
        <dbReference type="SAM" id="MobiDB-lite"/>
    </source>
</evidence>
<dbReference type="Pfam" id="PF02706">
    <property type="entry name" value="Wzz"/>
    <property type="match status" value="1"/>
</dbReference>
<keyword evidence="5" id="KW-0547">Nucleotide-binding</keyword>
<comment type="similarity">
    <text evidence="2">Belongs to the CpsC/CapA family.</text>
</comment>
<keyword evidence="4 10" id="KW-0812">Transmembrane</keyword>
<keyword evidence="3" id="KW-1003">Cell membrane</keyword>
<evidence type="ECO:0000256" key="5">
    <source>
        <dbReference type="ARBA" id="ARBA00022741"/>
    </source>
</evidence>
<feature type="domain" description="Polysaccharide chain length determinant N-terminal" evidence="11">
    <location>
        <begin position="2"/>
        <end position="88"/>
    </location>
</feature>
<evidence type="ECO:0000313" key="12">
    <source>
        <dbReference type="EMBL" id="GAA5519541.1"/>
    </source>
</evidence>
<dbReference type="RefSeq" id="WP_345379892.1">
    <property type="nucleotide sequence ID" value="NZ_BAABRR010000010.1"/>
</dbReference>
<dbReference type="InterPro" id="IPR033756">
    <property type="entry name" value="YlxH/NBP35"/>
</dbReference>
<dbReference type="Gene3D" id="3.40.50.300">
    <property type="entry name" value="P-loop containing nucleotide triphosphate hydrolases"/>
    <property type="match status" value="1"/>
</dbReference>
<evidence type="ECO:0000256" key="8">
    <source>
        <dbReference type="ARBA" id="ARBA00023136"/>
    </source>
</evidence>
<evidence type="ECO:0000256" key="2">
    <source>
        <dbReference type="ARBA" id="ARBA00006683"/>
    </source>
</evidence>
<keyword evidence="8 10" id="KW-0472">Membrane</keyword>
<evidence type="ECO:0000256" key="6">
    <source>
        <dbReference type="ARBA" id="ARBA00022840"/>
    </source>
</evidence>
<dbReference type="InterPro" id="IPR005702">
    <property type="entry name" value="Wzc-like_C"/>
</dbReference>
<evidence type="ECO:0000256" key="1">
    <source>
        <dbReference type="ARBA" id="ARBA00004651"/>
    </source>
</evidence>
<dbReference type="InterPro" id="IPR027417">
    <property type="entry name" value="P-loop_NTPase"/>
</dbReference>
<proteinExistence type="inferred from homology"/>
<dbReference type="PANTHER" id="PTHR32309">
    <property type="entry name" value="TYROSINE-PROTEIN KINASE"/>
    <property type="match status" value="1"/>
</dbReference>
<reference evidence="12 13" key="1">
    <citation type="submission" date="2024-02" db="EMBL/GenBank/DDBJ databases">
        <title>Lysinimicrobium sediminis NBRC 112286.</title>
        <authorList>
            <person name="Ichikawa N."/>
            <person name="Katano-Makiyama Y."/>
            <person name="Hidaka K."/>
        </authorList>
    </citation>
    <scope>NUCLEOTIDE SEQUENCE [LARGE SCALE GENOMIC DNA]</scope>
    <source>
        <strain evidence="12 13">NBRC 112286</strain>
    </source>
</reference>
<feature type="transmembrane region" description="Helical" evidence="10">
    <location>
        <begin position="177"/>
        <end position="198"/>
    </location>
</feature>
<dbReference type="Pfam" id="PF10609">
    <property type="entry name" value="ParA"/>
    <property type="match status" value="1"/>
</dbReference>
<dbReference type="EMBL" id="BAABRR010000010">
    <property type="protein sequence ID" value="GAA5519541.1"/>
    <property type="molecule type" value="Genomic_DNA"/>
</dbReference>